<dbReference type="GeneID" id="93162230"/>
<proteinExistence type="predicted"/>
<dbReference type="Proteomes" id="UP000037392">
    <property type="component" value="Unassembled WGS sequence"/>
</dbReference>
<evidence type="ECO:0000313" key="3">
    <source>
        <dbReference type="Proteomes" id="UP000037392"/>
    </source>
</evidence>
<dbReference type="PATRIC" id="fig|742734.4.peg.3467"/>
<gene>
    <name evidence="2" type="ORF">HMPREF9470_03237</name>
</gene>
<accession>A0A0J9BZB3</accession>
<dbReference type="AlphaFoldDB" id="A0A0J9BZB3"/>
<dbReference type="Gene3D" id="3.40.190.10">
    <property type="entry name" value="Periplasmic binding protein-like II"/>
    <property type="match status" value="2"/>
</dbReference>
<name>A0A0J9BZB3_9FIRM</name>
<evidence type="ECO:0000313" key="2">
    <source>
        <dbReference type="EMBL" id="KMW18327.1"/>
    </source>
</evidence>
<feature type="signal peptide" evidence="1">
    <location>
        <begin position="1"/>
        <end position="26"/>
    </location>
</feature>
<dbReference type="EMBL" id="ADLK01000024">
    <property type="protein sequence ID" value="KMW18327.1"/>
    <property type="molecule type" value="Genomic_DNA"/>
</dbReference>
<dbReference type="PANTHER" id="PTHR43649">
    <property type="entry name" value="ARABINOSE-BINDING PROTEIN-RELATED"/>
    <property type="match status" value="1"/>
</dbReference>
<dbReference type="PROSITE" id="PS51257">
    <property type="entry name" value="PROKAR_LIPOPROTEIN"/>
    <property type="match status" value="1"/>
</dbReference>
<sequence>MKRRLGIGLSVLMAMGILAGCGSSAAADGDSGAVSKAKTKTEDVVEMTMTTLNGGTNDVFAEAIQREVDKFNESNEYNVRIKLECYSNDNYKTKLTTLMASNAQPDIFFTWESGFLQPFVDGDKVYPVGDILVNDEEWYGAYPDKSVFGPLTFGDEIWAVPNSKQIVVVAYNNKLFQDAGTKVPATYSEFLETCEALKQAGISPLAIPCGEAWYGGQMLQQLCNVLGGEEFYNYTISDEVQWNHKTFVEAGTLLKQIMDQGYLVDGFLGMSPSEGFELFNNGDVAMFMCITSGVNKLDVPENPYYNDIDFFLLPSDNPDYNGVNVGSIGQTYAISSQAENPEAAAAFLKQMTLGDYQQVLTDNAQITATNVQVNLDNLSEMTVRSRKMFDQMKVYTPWLDRIYGAGEGVEFNNASVSILGGTDPQEAMDNLQQFAIDNANN</sequence>
<reference evidence="2 3" key="1">
    <citation type="submission" date="2011-04" db="EMBL/GenBank/DDBJ databases">
        <title>The Genome Sequence of Clostridium citroniae WAL-19142.</title>
        <authorList>
            <consortium name="The Broad Institute Genome Sequencing Platform"/>
            <person name="Earl A."/>
            <person name="Ward D."/>
            <person name="Feldgarden M."/>
            <person name="Gevers D."/>
            <person name="Warren Y.A."/>
            <person name="Tyrrell K.L."/>
            <person name="Citron D.M."/>
            <person name="Goldstein E.J."/>
            <person name="Daigneault M."/>
            <person name="Allen-Vercoe E."/>
            <person name="Young S.K."/>
            <person name="Zeng Q."/>
            <person name="Gargeya S."/>
            <person name="Fitzgerald M."/>
            <person name="Haas B."/>
            <person name="Abouelleil A."/>
            <person name="Alvarado L."/>
            <person name="Arachchi H.M."/>
            <person name="Berlin A."/>
            <person name="Brown A."/>
            <person name="Chapman S.B."/>
            <person name="Chen Z."/>
            <person name="Dunbar C."/>
            <person name="Freedman E."/>
            <person name="Gearin G."/>
            <person name="Gellesch M."/>
            <person name="Goldberg J."/>
            <person name="Griggs A."/>
            <person name="Gujja S."/>
            <person name="Heilman E.R."/>
            <person name="Heiman D."/>
            <person name="Howarth C."/>
            <person name="Larson L."/>
            <person name="Lui A."/>
            <person name="MacDonald P.J."/>
            <person name="Mehta T."/>
            <person name="Montmayeur A."/>
            <person name="Murphy C."/>
            <person name="Neiman D."/>
            <person name="Pearson M."/>
            <person name="Priest M."/>
            <person name="Roberts A."/>
            <person name="Saif S."/>
            <person name="Shea T."/>
            <person name="Shenoy N."/>
            <person name="Sisk P."/>
            <person name="Stolte C."/>
            <person name="Sykes S."/>
            <person name="White J."/>
            <person name="Yandava C."/>
            <person name="Wortman J."/>
            <person name="Nusbaum C."/>
            <person name="Birren B."/>
        </authorList>
    </citation>
    <scope>NUCLEOTIDE SEQUENCE [LARGE SCALE GENOMIC DNA]</scope>
    <source>
        <strain evidence="2 3">WAL-19142</strain>
    </source>
</reference>
<evidence type="ECO:0000256" key="1">
    <source>
        <dbReference type="SAM" id="SignalP"/>
    </source>
</evidence>
<keyword evidence="1" id="KW-0732">Signal</keyword>
<dbReference type="InterPro" id="IPR006059">
    <property type="entry name" value="SBP"/>
</dbReference>
<dbReference type="RefSeq" id="WP_007858936.1">
    <property type="nucleotide sequence ID" value="NZ_KQ235879.1"/>
</dbReference>
<protein>
    <recommendedName>
        <fullName evidence="4">Extracellular solute-binding protein</fullName>
    </recommendedName>
</protein>
<feature type="chain" id="PRO_5005315492" description="Extracellular solute-binding protein" evidence="1">
    <location>
        <begin position="27"/>
        <end position="441"/>
    </location>
</feature>
<dbReference type="PANTHER" id="PTHR43649:SF14">
    <property type="entry name" value="BLR3389 PROTEIN"/>
    <property type="match status" value="1"/>
</dbReference>
<comment type="caution">
    <text evidence="2">The sequence shown here is derived from an EMBL/GenBank/DDBJ whole genome shotgun (WGS) entry which is preliminary data.</text>
</comment>
<evidence type="ECO:0008006" key="4">
    <source>
        <dbReference type="Google" id="ProtNLM"/>
    </source>
</evidence>
<dbReference type="Pfam" id="PF01547">
    <property type="entry name" value="SBP_bac_1"/>
    <property type="match status" value="1"/>
</dbReference>
<organism evidence="2 3">
    <name type="scientific">[Clostridium] citroniae WAL-19142</name>
    <dbReference type="NCBI Taxonomy" id="742734"/>
    <lineage>
        <taxon>Bacteria</taxon>
        <taxon>Bacillati</taxon>
        <taxon>Bacillota</taxon>
        <taxon>Clostridia</taxon>
        <taxon>Lachnospirales</taxon>
        <taxon>Lachnospiraceae</taxon>
        <taxon>Enterocloster</taxon>
    </lineage>
</organism>
<dbReference type="InterPro" id="IPR050490">
    <property type="entry name" value="Bact_solute-bd_prot1"/>
</dbReference>
<dbReference type="OrthoDB" id="41208at2"/>
<dbReference type="SUPFAM" id="SSF53850">
    <property type="entry name" value="Periplasmic binding protein-like II"/>
    <property type="match status" value="1"/>
</dbReference>